<protein>
    <submittedName>
        <fullName evidence="1">Uncharacterized protein</fullName>
    </submittedName>
</protein>
<dbReference type="EMBL" id="JAMZMK010000105">
    <property type="protein sequence ID" value="KAI7757527.1"/>
    <property type="molecule type" value="Genomic_DNA"/>
</dbReference>
<sequence length="32" mass="3643">MPRETDGLPKHGGDMAVQPNTFLVLETIQYRQ</sequence>
<dbReference type="AlphaFoldDB" id="A0AAD5GVS7"/>
<accession>A0AAD5GVS7</accession>
<keyword evidence="2" id="KW-1185">Reference proteome</keyword>
<comment type="caution">
    <text evidence="1">The sequence shown here is derived from an EMBL/GenBank/DDBJ whole genome shotgun (WGS) entry which is preliminary data.</text>
</comment>
<name>A0AAD5GVS7_AMBAR</name>
<gene>
    <name evidence="1" type="ORF">M8C21_017073</name>
</gene>
<evidence type="ECO:0000313" key="1">
    <source>
        <dbReference type="EMBL" id="KAI7757527.1"/>
    </source>
</evidence>
<reference evidence="1" key="1">
    <citation type="submission" date="2022-06" db="EMBL/GenBank/DDBJ databases">
        <title>Uncovering the hologenomic basis of an extraordinary plant invasion.</title>
        <authorList>
            <person name="Bieker V.C."/>
            <person name="Martin M.D."/>
            <person name="Gilbert T."/>
            <person name="Hodgins K."/>
            <person name="Battlay P."/>
            <person name="Petersen B."/>
            <person name="Wilson J."/>
        </authorList>
    </citation>
    <scope>NUCLEOTIDE SEQUENCE</scope>
    <source>
        <strain evidence="1">AA19_3_7</strain>
        <tissue evidence="1">Leaf</tissue>
    </source>
</reference>
<evidence type="ECO:0000313" key="2">
    <source>
        <dbReference type="Proteomes" id="UP001206925"/>
    </source>
</evidence>
<proteinExistence type="predicted"/>
<organism evidence="1 2">
    <name type="scientific">Ambrosia artemisiifolia</name>
    <name type="common">Common ragweed</name>
    <dbReference type="NCBI Taxonomy" id="4212"/>
    <lineage>
        <taxon>Eukaryota</taxon>
        <taxon>Viridiplantae</taxon>
        <taxon>Streptophyta</taxon>
        <taxon>Embryophyta</taxon>
        <taxon>Tracheophyta</taxon>
        <taxon>Spermatophyta</taxon>
        <taxon>Magnoliopsida</taxon>
        <taxon>eudicotyledons</taxon>
        <taxon>Gunneridae</taxon>
        <taxon>Pentapetalae</taxon>
        <taxon>asterids</taxon>
        <taxon>campanulids</taxon>
        <taxon>Asterales</taxon>
        <taxon>Asteraceae</taxon>
        <taxon>Asteroideae</taxon>
        <taxon>Heliantheae alliance</taxon>
        <taxon>Heliantheae</taxon>
        <taxon>Ambrosia</taxon>
    </lineage>
</organism>
<dbReference type="Proteomes" id="UP001206925">
    <property type="component" value="Unassembled WGS sequence"/>
</dbReference>